<dbReference type="OrthoDB" id="9776868at2"/>
<dbReference type="GO" id="GO:0009423">
    <property type="term" value="P:chorismate biosynthetic process"/>
    <property type="evidence" value="ECO:0007669"/>
    <property type="project" value="TreeGrafter"/>
</dbReference>
<evidence type="ECO:0000313" key="9">
    <source>
        <dbReference type="Proteomes" id="UP000681131"/>
    </source>
</evidence>
<reference evidence="6 8" key="1">
    <citation type="submission" date="2017-06" db="EMBL/GenBank/DDBJ databases">
        <title>Complete genome of Francisella adeliensis.</title>
        <authorList>
            <person name="Vallesi A."/>
            <person name="Sjodin A."/>
        </authorList>
    </citation>
    <scope>NUCLEOTIDE SEQUENCE [LARGE SCALE GENOMIC DNA]</scope>
    <source>
        <strain evidence="6 8">FDC440</strain>
    </source>
</reference>
<feature type="domain" description="Shikimate dehydrogenase substrate binding N-terminal" evidence="5">
    <location>
        <begin position="25"/>
        <end position="98"/>
    </location>
</feature>
<name>A0A2Z4XYT7_9GAMM</name>
<dbReference type="Proteomes" id="UP000251120">
    <property type="component" value="Chromosome"/>
</dbReference>
<sequence>MLDKYKTPLNTQTKFILSTSGSNSSITRHNNAMHELGLNLCYFTFEGEVDAKTYTDTIKAPFVNGGTVTAQNGLKSKIIPFLDYVEPLAKETLAVNTVINKSGKLHGYNTDCFGLHNALTNGIQKSKQNIETAVIYGNGGVSGVAFKVLQDLGIKVTMIGRDPKKVTQKKKELGVENIPHFEGPYDLIVDATPISASPNLEQNTQFIDLVKQSKITFCHNMPEKDGRKNHLHEYCNNNGIFYISGKDMYVAQLIKQYSLYFQNFDSNLNISQADIVKAWNL</sequence>
<dbReference type="InterPro" id="IPR022893">
    <property type="entry name" value="Shikimate_DH_fam"/>
</dbReference>
<dbReference type="Pfam" id="PF08501">
    <property type="entry name" value="Shikimate_dh_N"/>
    <property type="match status" value="1"/>
</dbReference>
<dbReference type="EMBL" id="CP021781">
    <property type="protein sequence ID" value="AXA33595.1"/>
    <property type="molecule type" value="Genomic_DNA"/>
</dbReference>
<dbReference type="InterPro" id="IPR036291">
    <property type="entry name" value="NAD(P)-bd_dom_sf"/>
</dbReference>
<comment type="pathway">
    <text evidence="1">Metabolic intermediate biosynthesis; chorismate biosynthesis; chorismate from D-erythrose 4-phosphate and phosphoenolpyruvate: step 4/7.</text>
</comment>
<dbReference type="SUPFAM" id="SSF53223">
    <property type="entry name" value="Aminoacid dehydrogenase-like, N-terminal domain"/>
    <property type="match status" value="1"/>
</dbReference>
<gene>
    <name evidence="6" type="ORF">CDH04_03855</name>
    <name evidence="7" type="ORF">FZC43_03855</name>
</gene>
<evidence type="ECO:0000256" key="4">
    <source>
        <dbReference type="ARBA" id="ARBA00023141"/>
    </source>
</evidence>
<keyword evidence="9" id="KW-1185">Reference proteome</keyword>
<dbReference type="GO" id="GO:0019632">
    <property type="term" value="P:shikimate metabolic process"/>
    <property type="evidence" value="ECO:0007669"/>
    <property type="project" value="TreeGrafter"/>
</dbReference>
<dbReference type="Gene3D" id="3.40.50.10860">
    <property type="entry name" value="Leucine Dehydrogenase, chain A, domain 1"/>
    <property type="match status" value="1"/>
</dbReference>
<evidence type="ECO:0000313" key="6">
    <source>
        <dbReference type="EMBL" id="AXA33595.1"/>
    </source>
</evidence>
<proteinExistence type="predicted"/>
<protein>
    <submittedName>
        <fullName evidence="6">Shikimate dehydrogenase</fullName>
    </submittedName>
</protein>
<dbReference type="PANTHER" id="PTHR21089:SF1">
    <property type="entry name" value="BIFUNCTIONAL 3-DEHYDROQUINATE DEHYDRATASE_SHIKIMATE DEHYDROGENASE, CHLOROPLASTIC"/>
    <property type="match status" value="1"/>
</dbReference>
<evidence type="ECO:0000256" key="2">
    <source>
        <dbReference type="ARBA" id="ARBA00022857"/>
    </source>
</evidence>
<evidence type="ECO:0000313" key="7">
    <source>
        <dbReference type="EMBL" id="QIW11827.1"/>
    </source>
</evidence>
<keyword evidence="2" id="KW-0521">NADP</keyword>
<dbReference type="AlphaFoldDB" id="A0A2Z4XYT7"/>
<dbReference type="Proteomes" id="UP000681131">
    <property type="component" value="Chromosome"/>
</dbReference>
<keyword evidence="4" id="KW-0028">Amino-acid biosynthesis</keyword>
<evidence type="ECO:0000256" key="3">
    <source>
        <dbReference type="ARBA" id="ARBA00023002"/>
    </source>
</evidence>
<dbReference type="GO" id="GO:0004764">
    <property type="term" value="F:shikimate 3-dehydrogenase (NADP+) activity"/>
    <property type="evidence" value="ECO:0007669"/>
    <property type="project" value="InterPro"/>
</dbReference>
<keyword evidence="4" id="KW-0057">Aromatic amino acid biosynthesis</keyword>
<accession>A0A2Z4XYT7</accession>
<dbReference type="SUPFAM" id="SSF51735">
    <property type="entry name" value="NAD(P)-binding Rossmann-fold domains"/>
    <property type="match status" value="1"/>
</dbReference>
<organism evidence="6 8">
    <name type="scientific">Francisella adeliensis</name>
    <dbReference type="NCBI Taxonomy" id="2007306"/>
    <lineage>
        <taxon>Bacteria</taxon>
        <taxon>Pseudomonadati</taxon>
        <taxon>Pseudomonadota</taxon>
        <taxon>Gammaproteobacteria</taxon>
        <taxon>Thiotrichales</taxon>
        <taxon>Francisellaceae</taxon>
        <taxon>Francisella</taxon>
    </lineage>
</organism>
<dbReference type="EMBL" id="CP043424">
    <property type="protein sequence ID" value="QIW11827.1"/>
    <property type="molecule type" value="Genomic_DNA"/>
</dbReference>
<evidence type="ECO:0000313" key="8">
    <source>
        <dbReference type="Proteomes" id="UP000251120"/>
    </source>
</evidence>
<keyword evidence="3" id="KW-0560">Oxidoreductase</keyword>
<dbReference type="PANTHER" id="PTHR21089">
    <property type="entry name" value="SHIKIMATE DEHYDROGENASE"/>
    <property type="match status" value="1"/>
</dbReference>
<dbReference type="InterPro" id="IPR013708">
    <property type="entry name" value="Shikimate_DH-bd_N"/>
</dbReference>
<evidence type="ECO:0000259" key="5">
    <source>
        <dbReference type="Pfam" id="PF08501"/>
    </source>
</evidence>
<dbReference type="RefSeq" id="WP_112869768.1">
    <property type="nucleotide sequence ID" value="NZ_CP021781.1"/>
</dbReference>
<dbReference type="KEGG" id="fad:CDH04_03855"/>
<evidence type="ECO:0000256" key="1">
    <source>
        <dbReference type="ARBA" id="ARBA00004871"/>
    </source>
</evidence>
<reference evidence="7 9" key="2">
    <citation type="submission" date="2019-08" db="EMBL/GenBank/DDBJ databases">
        <title>Complete genome sequences of Francisella adeliensis (FSC1325 and FSC1326).</title>
        <authorList>
            <person name="Ohrman C."/>
            <person name="Uneklint I."/>
            <person name="Vallesi A."/>
            <person name="Karlsson L."/>
            <person name="Sjodin A."/>
        </authorList>
    </citation>
    <scope>NUCLEOTIDE SEQUENCE [LARGE SCALE GENOMIC DNA]</scope>
    <source>
        <strain evidence="7 9">FSC1325</strain>
    </source>
</reference>
<dbReference type="Gene3D" id="3.40.50.720">
    <property type="entry name" value="NAD(P)-binding Rossmann-like Domain"/>
    <property type="match status" value="1"/>
</dbReference>
<dbReference type="InterPro" id="IPR046346">
    <property type="entry name" value="Aminoacid_DH-like_N_sf"/>
</dbReference>
<dbReference type="GO" id="GO:0009073">
    <property type="term" value="P:aromatic amino acid family biosynthetic process"/>
    <property type="evidence" value="ECO:0007669"/>
    <property type="project" value="UniProtKB-KW"/>
</dbReference>